<organism evidence="2 3">
    <name type="scientific">Prorocentrum cordatum</name>
    <dbReference type="NCBI Taxonomy" id="2364126"/>
    <lineage>
        <taxon>Eukaryota</taxon>
        <taxon>Sar</taxon>
        <taxon>Alveolata</taxon>
        <taxon>Dinophyceae</taxon>
        <taxon>Prorocentrales</taxon>
        <taxon>Prorocentraceae</taxon>
        <taxon>Prorocentrum</taxon>
    </lineage>
</organism>
<evidence type="ECO:0000256" key="1">
    <source>
        <dbReference type="SAM" id="MobiDB-lite"/>
    </source>
</evidence>
<dbReference type="Proteomes" id="UP001189429">
    <property type="component" value="Unassembled WGS sequence"/>
</dbReference>
<feature type="compositionally biased region" description="Polar residues" evidence="1">
    <location>
        <begin position="81"/>
        <end position="93"/>
    </location>
</feature>
<evidence type="ECO:0000313" key="3">
    <source>
        <dbReference type="Proteomes" id="UP001189429"/>
    </source>
</evidence>
<dbReference type="EMBL" id="CAUYUJ010015266">
    <property type="protein sequence ID" value="CAK0851703.1"/>
    <property type="molecule type" value="Genomic_DNA"/>
</dbReference>
<keyword evidence="3" id="KW-1185">Reference proteome</keyword>
<gene>
    <name evidence="2" type="ORF">PCOR1329_LOCUS43791</name>
</gene>
<protein>
    <submittedName>
        <fullName evidence="2">Uncharacterized protein</fullName>
    </submittedName>
</protein>
<accession>A0ABN9TZB9</accession>
<feature type="region of interest" description="Disordered" evidence="1">
    <location>
        <begin position="240"/>
        <end position="265"/>
    </location>
</feature>
<feature type="compositionally biased region" description="Pro residues" evidence="1">
    <location>
        <begin position="55"/>
        <end position="71"/>
    </location>
</feature>
<reference evidence="2" key="1">
    <citation type="submission" date="2023-10" db="EMBL/GenBank/DDBJ databases">
        <authorList>
            <person name="Chen Y."/>
            <person name="Shah S."/>
            <person name="Dougan E. K."/>
            <person name="Thang M."/>
            <person name="Chan C."/>
        </authorList>
    </citation>
    <scope>NUCLEOTIDE SEQUENCE [LARGE SCALE GENOMIC DNA]</scope>
</reference>
<proteinExistence type="predicted"/>
<feature type="region of interest" description="Disordered" evidence="1">
    <location>
        <begin position="48"/>
        <end position="96"/>
    </location>
</feature>
<name>A0ABN9TZB9_9DINO</name>
<comment type="caution">
    <text evidence="2">The sequence shown here is derived from an EMBL/GenBank/DDBJ whole genome shotgun (WGS) entry which is preliminary data.</text>
</comment>
<sequence length="265" mass="26339">MEGERHGLRAASKGQPALQLCAAKCPRRSEASPTPRYGALVRPPCRLDLSAGSPSAPPAAAPRPPGPPEPLAGPGWLRGILSSTRPPQDSAAMSSGAAPANICTNCEHCDGAAVDGDMPSEISIGMSFLVAPPSLGAGLIWPHMDWEGHSVQCGNAALASAVATHIRAVGCPLGDPMNSGGIGAPTMLTREGLGSSAPPCTAPSSDGALDFDGALSPAGATRVAMGSFVVDSSAVGSSAQTLGARGRVSSELHGGSTPLKVEGAL</sequence>
<evidence type="ECO:0000313" key="2">
    <source>
        <dbReference type="EMBL" id="CAK0851703.1"/>
    </source>
</evidence>